<gene>
    <name evidence="4" type="ORF">FK219_010320</name>
</gene>
<organism evidence="4 5">
    <name type="scientific">Microcella pacifica</name>
    <dbReference type="NCBI Taxonomy" id="2591847"/>
    <lineage>
        <taxon>Bacteria</taxon>
        <taxon>Bacillati</taxon>
        <taxon>Actinomycetota</taxon>
        <taxon>Actinomycetes</taxon>
        <taxon>Micrococcales</taxon>
        <taxon>Microbacteriaceae</taxon>
        <taxon>Microcella</taxon>
    </lineage>
</organism>
<feature type="domain" description="PA14" evidence="3">
    <location>
        <begin position="1315"/>
        <end position="1468"/>
    </location>
</feature>
<dbReference type="Gene3D" id="2.180.10.10">
    <property type="entry name" value="RHS repeat-associated core"/>
    <property type="match status" value="2"/>
</dbReference>
<accession>A0A9E5JRH2</accession>
<dbReference type="OrthoDB" id="3751446at2"/>
<dbReference type="RefSeq" id="WP_152583953.1">
    <property type="nucleotide sequence ID" value="NZ_VIKT02000017.1"/>
</dbReference>
<dbReference type="InterPro" id="IPR037524">
    <property type="entry name" value="PA14/GLEYA"/>
</dbReference>
<dbReference type="GO" id="GO:0005975">
    <property type="term" value="P:carbohydrate metabolic process"/>
    <property type="evidence" value="ECO:0007669"/>
    <property type="project" value="UniProtKB-ARBA"/>
</dbReference>
<dbReference type="PROSITE" id="PS51820">
    <property type="entry name" value="PA14"/>
    <property type="match status" value="2"/>
</dbReference>
<proteinExistence type="predicted"/>
<evidence type="ECO:0000259" key="3">
    <source>
        <dbReference type="PROSITE" id="PS51820"/>
    </source>
</evidence>
<dbReference type="NCBIfam" id="TIGR03696">
    <property type="entry name" value="Rhs_assc_core"/>
    <property type="match status" value="1"/>
</dbReference>
<reference evidence="4 5" key="1">
    <citation type="submission" date="2019-06" db="EMBL/GenBank/DDBJ databases">
        <authorList>
            <person name="De-Chao Zhang Q."/>
        </authorList>
    </citation>
    <scope>NUCLEOTIDE SEQUENCE [LARGE SCALE GENOMIC DNA]</scope>
    <source>
        <strain evidence="4 5">KN1116</strain>
    </source>
</reference>
<dbReference type="Pfam" id="PF07691">
    <property type="entry name" value="PA14"/>
    <property type="match status" value="2"/>
</dbReference>
<dbReference type="Gene3D" id="3.90.182.10">
    <property type="entry name" value="Toxin - Anthrax Protective Antigen,domain 1"/>
    <property type="match status" value="2"/>
</dbReference>
<keyword evidence="5" id="KW-1185">Reference proteome</keyword>
<dbReference type="SMART" id="SM00758">
    <property type="entry name" value="PA14"/>
    <property type="match status" value="2"/>
</dbReference>
<dbReference type="InterPro" id="IPR013783">
    <property type="entry name" value="Ig-like_fold"/>
</dbReference>
<feature type="signal peptide" evidence="2">
    <location>
        <begin position="1"/>
        <end position="26"/>
    </location>
</feature>
<keyword evidence="2" id="KW-0732">Signal</keyword>
<feature type="region of interest" description="Disordered" evidence="1">
    <location>
        <begin position="1013"/>
        <end position="1037"/>
    </location>
</feature>
<dbReference type="SUPFAM" id="SSF56988">
    <property type="entry name" value="Anthrax protective antigen"/>
    <property type="match status" value="2"/>
</dbReference>
<sequence length="2347" mass="250748">MRVIGVATGFSLVVGLSVLPGTEAMAAAEESSPSPSLLLDPDRPAPALETPDFEVPATEFPEGEFDAAAPVAAAEPVKFVGGGDKAVPQLDAADLASLPVVEKDEFSTTYDRGDGVLAEVISQEQVHILNDEGEFVDIATSASYVDGRWVVDPHPMSPSFAGSASDTDVVRFSMDGYTVGFTLMGARNAQIESPWFPWFQGPRDEVRYPDVFENVDLSYTVSGNSIKEILELSEAPAAGENSWTWFVTANALSMDTDESGDILFLNRYDEVEFVIPAPIMWDSAGIDEVREPALTNVDTTITEGDGGWYVTMSADEAWLKDDDRVYPVFVDPTAEPTQWNRYASSYKAYQNTGASRTDAIHVGNSRAGGDTLWRTVVRYPHSPNTTRQVIDAYVSAAYDGYGTTSTQNVRVYSASCTSGFSCLGTQFGSFNIGSGTAQWSTDPFDVWMADRLRDGRDYTDLVFRGSESAGAYTYKQLDAALVIFFKYYPQPSIPANSPVAGGVNAPLRPTFKVEATHTSGYDMQYAVEVIKAASTGSGPASGAVSLGRTPWQDSKDVVYTQDLEPNTRYVWKAWAKDDYDGFNNIPTQRSTSWGGAFTTQTTPPPQPTEASAIPAGDDAVVISTTPTFHVDTVDPTGNEGEIKYQFRIATGDDAKDGMIVESGWIDENEWTPPAGALQNGNTYTWQAMTRDDIDENMRPEWVNSFRVDQRLGTSGPSPFDAAGPATVNLANGNLALNFSSPMVSTVGGSMGLNFTYNSQSPVAYQPGLDAEYFNVDSFTNPPSSFPAGEPQLQRVDSAVNFNWGENSAPGSGVTKDYFLARWSGFISVPATGEYKFGFSRDDGARLTIDGSLVYNQWNAAHTKDWAAESVFLVGGTRIPVLIEFAERRGAAQIEMLSKFVASGTDIPTPSFTGVAEKKVPASWFSRDASILPGGWASSAPIAGNGGFFTSAQVNDNSIVLTDVSGSVHTFTRKADKSWKPPSDAYGTIAVDSSGKVTYTDLAGYTHAFASNGNLTSSSGPSEVTRPAEPQAQYDGNSRRVTKIVDPVSKTGTNAWGRELKFYYGGDSQCVSGAGEGYGDAPEGMLCQIVYPTQGSVVAPTTDLFYTTVETGDDEVAFLSAIRDPGNEWTVFDYDSSGKLSSITDSTGNDYLTYYEANVNADTSAIDDLIRTDISYDVEGRVRQVLLPSADPEQATQRTGRVYEYDDATNTTQAFAYAPGSGNNVLLSTVTYDDIWRATSTTSPMGITSSQQWHPSKDMLVASIDPAGRKSTTVYDREDRPVASYGPAPSGCFTGAEPNGTCTDEPVPASTTGYDEGWQGLQVQYWDNRYLSGQPKDFTLEIPAYAAGNGVDLYLEGAGFPTNPSRGDDWSIRLIGEIEFPSVGDWTLTTYADDGTRVWVDDILVLDDWSTTGSTKETTKAFLPVSITSSDDRTRSIRIDHYEDNGNARLKLGWSNDGGNTITAVPLTALKPAYGLATSSTVNESTPTEPDTDITSLTTETGYSHPWLGAATEVSVDPNGLNLTTKTAFEPESASAGWLRRIEKRLPTAVANNATALDAGLTFTYWGDSETFPSAWGSTVCEVPNTVKQWGMQRSSKSPTAADGSWVKSETVYDALGRVAGTRIVTDQGPEAWSCITYDGRNRPVTSVVPDQGSSMRTITNVYEVSNDPRVSTVTDGAAGQGAIRVETDLLGRVVEYTDVWGVTTRPSYEPVAGRVLSTTIDPPAGDDITQEFTYDADGKTLTVTDTSGSTAVLLATASYNSTTGESTGVVYANGSELTGLQRSGAGAPLSMTWSFPDLPAVGEDPPMSQPSVTDSVVRSQSGRIIANTLTDGGPLNAGVAYRSAYQFDAASRLTQATLQVNGVTDHVLGYSFADNLAACTSAGITGAVANAGLNGNRTSYTDTHTVDVEGTPTTTVTSTSYCYDQADRLLASTVSGDAIPDANPVADGLAVSELAYDAHGNTTTLADQQLEFDLTNRHLSTTVTDAGVATKVSYTRDVTNRIVERTITVDGVAGTPTRYAHTAAADVSGLVVDAAGAVKEYTVSLPGGAAVRFVIQGTAQEQWTYPNLQGSVVLEADGDGVRAAAVVRYDPWGQPVDPVTGLIGTQAADDAVIDNAEGDADYAFVGGHRKLYEHQGSVAIVQMGARVYVPALGRFLSVDPVEGGVDNAYVYPTDPINMLDLSGAIRCRRGYSVCGGMGSGVSTWSYSHTYRVSKKLSPVKAKGFVGSNLGKVFPPVMRAEGSNDDLKLGTEGQRIFTTLLPVSADIAGSSGWVEVVQDNGSSWTFKALEGHPAHPGVVHFQFFECRGEAATCMTVTGVSSAPNPAGSDFLYDQFSTYYWGALATAIP</sequence>
<evidence type="ECO:0000313" key="5">
    <source>
        <dbReference type="Proteomes" id="UP000818266"/>
    </source>
</evidence>
<feature type="region of interest" description="Disordered" evidence="1">
    <location>
        <begin position="590"/>
        <end position="610"/>
    </location>
</feature>
<dbReference type="Proteomes" id="UP000818266">
    <property type="component" value="Unassembled WGS sequence"/>
</dbReference>
<evidence type="ECO:0000256" key="1">
    <source>
        <dbReference type="SAM" id="MobiDB-lite"/>
    </source>
</evidence>
<dbReference type="InterPro" id="IPR011658">
    <property type="entry name" value="PA14_dom"/>
</dbReference>
<dbReference type="InterPro" id="IPR022385">
    <property type="entry name" value="Rhs_assc_core"/>
</dbReference>
<protein>
    <recommendedName>
        <fullName evidence="3">PA14 domain-containing protein</fullName>
    </recommendedName>
</protein>
<feature type="chain" id="PRO_5038385572" description="PA14 domain-containing protein" evidence="2">
    <location>
        <begin position="27"/>
        <end position="2347"/>
    </location>
</feature>
<feature type="domain" description="PA14" evidence="3">
    <location>
        <begin position="763"/>
        <end position="918"/>
    </location>
</feature>
<comment type="caution">
    <text evidence="4">The sequence shown here is derived from an EMBL/GenBank/DDBJ whole genome shotgun (WGS) entry which is preliminary data.</text>
</comment>
<reference evidence="4 5" key="2">
    <citation type="submission" date="2020-03" db="EMBL/GenBank/DDBJ databases">
        <title>Chryseoglobus sp. isolated from a deep-sea seamount.</title>
        <authorList>
            <person name="Zhang D.-C."/>
        </authorList>
    </citation>
    <scope>NUCLEOTIDE SEQUENCE [LARGE SCALE GENOMIC DNA]</scope>
    <source>
        <strain evidence="4 5">KN1116</strain>
    </source>
</reference>
<dbReference type="EMBL" id="VIKT02000017">
    <property type="protein sequence ID" value="NHF63626.1"/>
    <property type="molecule type" value="Genomic_DNA"/>
</dbReference>
<dbReference type="Gene3D" id="2.60.40.10">
    <property type="entry name" value="Immunoglobulins"/>
    <property type="match status" value="1"/>
</dbReference>
<evidence type="ECO:0000313" key="4">
    <source>
        <dbReference type="EMBL" id="NHF63626.1"/>
    </source>
</evidence>
<name>A0A9E5JRH2_9MICO</name>
<feature type="region of interest" description="Disordered" evidence="1">
    <location>
        <begin position="27"/>
        <end position="47"/>
    </location>
</feature>
<evidence type="ECO:0000256" key="2">
    <source>
        <dbReference type="SAM" id="SignalP"/>
    </source>
</evidence>